<protein>
    <submittedName>
        <fullName evidence="1">Uncharacterized protein</fullName>
    </submittedName>
</protein>
<name>A0A208ZWR0_YERIN</name>
<proteinExistence type="predicted"/>
<sequence length="78" mass="8789">MNKNTLSLSVREPKNTLKFTKMSTLNHEGNSKTLLKTQIPVLTTYVFMPNYIFVPKGLGVAGRQQVSNEHCCNVKYEG</sequence>
<organism evidence="1 2">
    <name type="scientific">Yersinia intermedia</name>
    <dbReference type="NCBI Taxonomy" id="631"/>
    <lineage>
        <taxon>Bacteria</taxon>
        <taxon>Pseudomonadati</taxon>
        <taxon>Pseudomonadota</taxon>
        <taxon>Gammaproteobacteria</taxon>
        <taxon>Enterobacterales</taxon>
        <taxon>Yersiniaceae</taxon>
        <taxon>Yersinia</taxon>
    </lineage>
</organism>
<dbReference type="AlphaFoldDB" id="A0A208ZWR0"/>
<dbReference type="EMBL" id="NHOI01000023">
    <property type="protein sequence ID" value="OVZ84931.1"/>
    <property type="molecule type" value="Genomic_DNA"/>
</dbReference>
<evidence type="ECO:0000313" key="1">
    <source>
        <dbReference type="EMBL" id="OVZ84931.1"/>
    </source>
</evidence>
<evidence type="ECO:0000313" key="2">
    <source>
        <dbReference type="Proteomes" id="UP000196440"/>
    </source>
</evidence>
<accession>A0A208ZWR0</accession>
<dbReference type="Proteomes" id="UP000196440">
    <property type="component" value="Unassembled WGS sequence"/>
</dbReference>
<comment type="caution">
    <text evidence="1">The sequence shown here is derived from an EMBL/GenBank/DDBJ whole genome shotgun (WGS) entry which is preliminary data.</text>
</comment>
<gene>
    <name evidence="1" type="ORF">CBW57_15450</name>
</gene>
<reference evidence="1 2" key="1">
    <citation type="submission" date="2017-05" db="EMBL/GenBank/DDBJ databases">
        <title>Whole genome sequencing of Yersinia kristensenii.</title>
        <authorList>
            <person name="Campioni F."/>
        </authorList>
    </citation>
    <scope>NUCLEOTIDE SEQUENCE [LARGE SCALE GENOMIC DNA]</scope>
    <source>
        <strain evidence="1 2">CFSAN060536</strain>
    </source>
</reference>